<protein>
    <recommendedName>
        <fullName evidence="6">TVP38/TMEM64 family membrane protein</fullName>
    </recommendedName>
</protein>
<evidence type="ECO:0000313" key="9">
    <source>
        <dbReference type="Proteomes" id="UP000246635"/>
    </source>
</evidence>
<comment type="similarity">
    <text evidence="6">Belongs to the TVP38/TMEM64 family.</text>
</comment>
<dbReference type="PANTHER" id="PTHR12677">
    <property type="entry name" value="GOLGI APPARATUS MEMBRANE PROTEIN TVP38-RELATED"/>
    <property type="match status" value="1"/>
</dbReference>
<dbReference type="InterPro" id="IPR032816">
    <property type="entry name" value="VTT_dom"/>
</dbReference>
<feature type="transmembrane region" description="Helical" evidence="6">
    <location>
        <begin position="38"/>
        <end position="65"/>
    </location>
</feature>
<dbReference type="RefSeq" id="WP_245946786.1">
    <property type="nucleotide sequence ID" value="NZ_CP054612.1"/>
</dbReference>
<evidence type="ECO:0000256" key="3">
    <source>
        <dbReference type="ARBA" id="ARBA00022692"/>
    </source>
</evidence>
<feature type="transmembrane region" description="Helical" evidence="6">
    <location>
        <begin position="176"/>
        <end position="197"/>
    </location>
</feature>
<sequence>MMRRWWVVLAYAMLVAGVFVWRHDILDWLERGDAPIGWLFVVAIVLAFVPVVPYKVVIGSLGILYGPLTGAALSWLATTIASVVIFGLVRYFGQRQGRAYLSRNRHTERLSQLMERKPFMSIALVRLLAVFPSLLVNVYAALLSIRFTTFITATAIGKIPAMLTFAFLGHELLRDWRTALVTALIYVLFIASLLIVYRRWERRQAS</sequence>
<dbReference type="EMBL" id="QGTQ01000016">
    <property type="protein sequence ID" value="PWV98643.1"/>
    <property type="molecule type" value="Genomic_DNA"/>
</dbReference>
<keyword evidence="2 6" id="KW-1003">Cell membrane</keyword>
<comment type="subcellular location">
    <subcellularLocation>
        <location evidence="1 6">Cell membrane</location>
        <topology evidence="1 6">Multi-pass membrane protein</topology>
    </subcellularLocation>
</comment>
<dbReference type="PANTHER" id="PTHR12677:SF59">
    <property type="entry name" value="GOLGI APPARATUS MEMBRANE PROTEIN TVP38-RELATED"/>
    <property type="match status" value="1"/>
</dbReference>
<keyword evidence="3 6" id="KW-0812">Transmembrane</keyword>
<accession>A0A2V2YTN7</accession>
<dbReference type="Pfam" id="PF09335">
    <property type="entry name" value="VTT_dom"/>
    <property type="match status" value="1"/>
</dbReference>
<feature type="transmembrane region" description="Helical" evidence="6">
    <location>
        <begin position="72"/>
        <end position="93"/>
    </location>
</feature>
<organism evidence="8 9">
    <name type="scientific">Paenibacillus cellulosilyticus</name>
    <dbReference type="NCBI Taxonomy" id="375489"/>
    <lineage>
        <taxon>Bacteria</taxon>
        <taxon>Bacillati</taxon>
        <taxon>Bacillota</taxon>
        <taxon>Bacilli</taxon>
        <taxon>Bacillales</taxon>
        <taxon>Paenibacillaceae</taxon>
        <taxon>Paenibacillus</taxon>
    </lineage>
</organism>
<evidence type="ECO:0000256" key="6">
    <source>
        <dbReference type="RuleBase" id="RU366058"/>
    </source>
</evidence>
<dbReference type="InterPro" id="IPR015414">
    <property type="entry name" value="TMEM64"/>
</dbReference>
<evidence type="ECO:0000313" key="8">
    <source>
        <dbReference type="EMBL" id="PWV98643.1"/>
    </source>
</evidence>
<keyword evidence="4 6" id="KW-1133">Transmembrane helix</keyword>
<proteinExistence type="inferred from homology"/>
<feature type="transmembrane region" description="Helical" evidence="6">
    <location>
        <begin position="147"/>
        <end position="170"/>
    </location>
</feature>
<gene>
    <name evidence="8" type="ORF">DFQ01_11642</name>
</gene>
<comment type="caution">
    <text evidence="8">The sequence shown here is derived from an EMBL/GenBank/DDBJ whole genome shotgun (WGS) entry which is preliminary data.</text>
</comment>
<dbReference type="GO" id="GO:0005886">
    <property type="term" value="C:plasma membrane"/>
    <property type="evidence" value="ECO:0007669"/>
    <property type="project" value="UniProtKB-SubCell"/>
</dbReference>
<feature type="domain" description="VTT" evidence="7">
    <location>
        <begin position="52"/>
        <end position="170"/>
    </location>
</feature>
<evidence type="ECO:0000256" key="4">
    <source>
        <dbReference type="ARBA" id="ARBA00022989"/>
    </source>
</evidence>
<evidence type="ECO:0000259" key="7">
    <source>
        <dbReference type="Pfam" id="PF09335"/>
    </source>
</evidence>
<keyword evidence="5 6" id="KW-0472">Membrane</keyword>
<keyword evidence="9" id="KW-1185">Reference proteome</keyword>
<name>A0A2V2YTN7_9BACL</name>
<evidence type="ECO:0000256" key="5">
    <source>
        <dbReference type="ARBA" id="ARBA00023136"/>
    </source>
</evidence>
<reference evidence="8 9" key="1">
    <citation type="submission" date="2018-05" db="EMBL/GenBank/DDBJ databases">
        <title>Genomic Encyclopedia of Type Strains, Phase III (KMG-III): the genomes of soil and plant-associated and newly described type strains.</title>
        <authorList>
            <person name="Whitman W."/>
        </authorList>
    </citation>
    <scope>NUCLEOTIDE SEQUENCE [LARGE SCALE GENOMIC DNA]</scope>
    <source>
        <strain evidence="8 9">CECT 5696</strain>
    </source>
</reference>
<feature type="transmembrane region" description="Helical" evidence="6">
    <location>
        <begin position="119"/>
        <end position="140"/>
    </location>
</feature>
<evidence type="ECO:0000256" key="1">
    <source>
        <dbReference type="ARBA" id="ARBA00004651"/>
    </source>
</evidence>
<dbReference type="AlphaFoldDB" id="A0A2V2YTN7"/>
<evidence type="ECO:0000256" key="2">
    <source>
        <dbReference type="ARBA" id="ARBA00022475"/>
    </source>
</evidence>
<dbReference type="Proteomes" id="UP000246635">
    <property type="component" value="Unassembled WGS sequence"/>
</dbReference>